<dbReference type="Proteomes" id="UP000214365">
    <property type="component" value="Unassembled WGS sequence"/>
</dbReference>
<feature type="compositionally biased region" description="Basic residues" evidence="1">
    <location>
        <begin position="149"/>
        <end position="173"/>
    </location>
</feature>
<gene>
    <name evidence="4" type="ORF">UA08_03882</name>
</gene>
<organism evidence="4 5">
    <name type="scientific">Talaromyces atroroseus</name>
    <dbReference type="NCBI Taxonomy" id="1441469"/>
    <lineage>
        <taxon>Eukaryota</taxon>
        <taxon>Fungi</taxon>
        <taxon>Dikarya</taxon>
        <taxon>Ascomycota</taxon>
        <taxon>Pezizomycotina</taxon>
        <taxon>Eurotiomycetes</taxon>
        <taxon>Eurotiomycetidae</taxon>
        <taxon>Eurotiales</taxon>
        <taxon>Trichocomaceae</taxon>
        <taxon>Talaromyces</taxon>
        <taxon>Talaromyces sect. Trachyspermi</taxon>
    </lineage>
</organism>
<feature type="chain" id="PRO_5012940172" description="Vacuolar membrane protein" evidence="3">
    <location>
        <begin position="31"/>
        <end position="312"/>
    </location>
</feature>
<sequence>MNLRGRGGFQPFSLPLAILVAFLLLVRVNGATDTDTGLPRLSTATETTTSATETSTGTATGTTTGTTATSTSSSSSSTTYPTATVPPTSNAPYMKQSNLPEGTVFICVGAILGFIGLSVLAWRGMVAWSINRSVRRAAYEQTKLENKALLRRSSRRSSQRRSSGRRRRSRRGTRGTSMTLEKLTRSDRRSHLSTTTPATRSSLFFSPTAAPGSHQSVNRMSTYLPAGYYAAGNTVAGSQSQVNLGRSPPGTPTSPASRGFDAPFSRSSHHLAASTSSLNLNAPPQGRVPSAYLEDLFDSHTPARPTDRDQAS</sequence>
<feature type="region of interest" description="Disordered" evidence="1">
    <location>
        <begin position="239"/>
        <end position="312"/>
    </location>
</feature>
<dbReference type="GeneID" id="31003637"/>
<evidence type="ECO:0008006" key="6">
    <source>
        <dbReference type="Google" id="ProtNLM"/>
    </source>
</evidence>
<evidence type="ECO:0000313" key="4">
    <source>
        <dbReference type="EMBL" id="OKL61333.1"/>
    </source>
</evidence>
<feature type="compositionally biased region" description="Polar residues" evidence="1">
    <location>
        <begin position="192"/>
        <end position="205"/>
    </location>
</feature>
<feature type="transmembrane region" description="Helical" evidence="2">
    <location>
        <begin position="102"/>
        <end position="122"/>
    </location>
</feature>
<reference evidence="4 5" key="1">
    <citation type="submission" date="2015-06" db="EMBL/GenBank/DDBJ databases">
        <title>Talaromyces atroroseus IBT 11181 draft genome.</title>
        <authorList>
            <person name="Rasmussen K.B."/>
            <person name="Rasmussen S."/>
            <person name="Petersen B."/>
            <person name="Sicheritz-Ponten T."/>
            <person name="Mortensen U.H."/>
            <person name="Thrane U."/>
        </authorList>
    </citation>
    <scope>NUCLEOTIDE SEQUENCE [LARGE SCALE GENOMIC DNA]</scope>
    <source>
        <strain evidence="4 5">IBT 11181</strain>
    </source>
</reference>
<dbReference type="PANTHER" id="PTHR36089">
    <property type="entry name" value="CHITIN SYNTHASE 3 COMPLEX PROTEIN CSI2-RELATED"/>
    <property type="match status" value="1"/>
</dbReference>
<dbReference type="InterPro" id="IPR051009">
    <property type="entry name" value="PRM"/>
</dbReference>
<comment type="caution">
    <text evidence="4">The sequence shown here is derived from an EMBL/GenBank/DDBJ whole genome shotgun (WGS) entry which is preliminary data.</text>
</comment>
<dbReference type="EMBL" id="LFMY01000004">
    <property type="protein sequence ID" value="OKL61333.1"/>
    <property type="molecule type" value="Genomic_DNA"/>
</dbReference>
<feature type="signal peptide" evidence="3">
    <location>
        <begin position="1"/>
        <end position="30"/>
    </location>
</feature>
<name>A0A225APC9_TALAT</name>
<dbReference type="AlphaFoldDB" id="A0A225APC9"/>
<evidence type="ECO:0000313" key="5">
    <source>
        <dbReference type="Proteomes" id="UP000214365"/>
    </source>
</evidence>
<keyword evidence="5" id="KW-1185">Reference proteome</keyword>
<accession>A0A225APC9</accession>
<evidence type="ECO:0000256" key="1">
    <source>
        <dbReference type="SAM" id="MobiDB-lite"/>
    </source>
</evidence>
<evidence type="ECO:0000256" key="3">
    <source>
        <dbReference type="SAM" id="SignalP"/>
    </source>
</evidence>
<keyword evidence="2" id="KW-0472">Membrane</keyword>
<feature type="compositionally biased region" description="Low complexity" evidence="1">
    <location>
        <begin position="42"/>
        <end position="88"/>
    </location>
</feature>
<keyword evidence="2" id="KW-0812">Transmembrane</keyword>
<protein>
    <recommendedName>
        <fullName evidence="6">Vacuolar membrane protein</fullName>
    </recommendedName>
</protein>
<dbReference type="GO" id="GO:0000324">
    <property type="term" value="C:fungal-type vacuole"/>
    <property type="evidence" value="ECO:0007669"/>
    <property type="project" value="TreeGrafter"/>
</dbReference>
<keyword evidence="3" id="KW-0732">Signal</keyword>
<feature type="region of interest" description="Disordered" evidence="1">
    <location>
        <begin position="35"/>
        <end position="90"/>
    </location>
</feature>
<dbReference type="RefSeq" id="XP_020121454.1">
    <property type="nucleotide sequence ID" value="XM_020266231.1"/>
</dbReference>
<feature type="compositionally biased region" description="Low complexity" evidence="1">
    <location>
        <begin position="270"/>
        <end position="282"/>
    </location>
</feature>
<dbReference type="OrthoDB" id="4065319at2759"/>
<evidence type="ECO:0000256" key="2">
    <source>
        <dbReference type="SAM" id="Phobius"/>
    </source>
</evidence>
<feature type="region of interest" description="Disordered" evidence="1">
    <location>
        <begin position="149"/>
        <end position="216"/>
    </location>
</feature>
<keyword evidence="2" id="KW-1133">Transmembrane helix</keyword>
<proteinExistence type="predicted"/>
<dbReference type="PANTHER" id="PTHR36089:SF1">
    <property type="entry name" value="CHITIN SYNTHASE 3 COMPLEX PROTEIN CSI2-RELATED"/>
    <property type="match status" value="1"/>
</dbReference>